<feature type="coiled-coil region" evidence="7">
    <location>
        <begin position="177"/>
        <end position="218"/>
    </location>
</feature>
<dbReference type="eggNOG" id="COG1196">
    <property type="taxonomic scope" value="Bacteria"/>
</dbReference>
<sequence>MKFNRLRLSGFKSFVDPTDLIIEPGLTGIVGPNGCGKSNLLEAMRWVMGENSFKNMRGSGMEDVIFAGTSGRPARNHAEVVLYIDNGDRSAPPAYNDSEVIEVSRKIERDQGSTYRINGREVRARDVQLLFADASTGAHSPALVRQGQIAQLISSKPINRRRILEEAAGITGLYTRRHEAELRLKAAETNLTRLDDVVAQVESQLASLKRQARQAVRYRNLSGQIRETEAILLHLRWTQAVETLKHSEERLAATDVRVAELTREAAAAVTMEAEVADRLPPLREKEAEAAARLHRLTVERDNLDAEEARARDQAGRLTARLEQIGQDLGRERHLIEDTQGAMTRLETEAQELRGAEEGQAEAQAAAEARVGETQTKLEASERELDQLNQEIARLSAERTSLVRTVEAGRQRIEKLERQLAEIARERETLSDAEEKKAQIALQSAELEEAAGKVANAERAALDAEEARRAAQEAEKASREPMQIADRAAGDLAAEAKTLADLLAVGESDLWPPVIDAVSVEHGYETALGAALGDDLAVPEDAAAPIHWGSLPAFETTPALPDGATPLSYFVKGPNALARRLSQIGIVVSVEEGNRLQPLLTPGQRLVTREGALWRWDGYTAAADAPTASARRLEQRNRLIDLEGELAAARATAAEARAAFDAAHVAAEKALQEEQSRRAALREAQGEHNRIRDTLQAAERAASAQLSRLAALAESHERLSGDNVEAARALEEAEIALQNLKPDEEPRARASELRDQVASLRLELSEARAAYEGLRREAEARTRRLSTIAEESNAWQLRATNAERQIGTLEQRKAEAEAELKALEGVPAEIEQKRHVLLTLIAEAETGRGEAADALAEAEKLLSETAKHAKEVQHNLGETREERARIDGLVDGGRERRAEAEARIREVLECEPAEALAQANLEEGAEMPNLEQIDAKLERLKRERESLGGVNLRAEEEARELTEQLETMTSEREDLVSAIAKLRQGIGSLNREGRERMLEAFEKVNANFSRLFTHLFGGGEAHLKLTESDDPLEAGLEIFARPPGKRLQVMSLLSGGEQALTAMSLIFAVFLTNPSPICVLDEVDAPLDDANVERFCDLMDEMTRTTDTRFLIITHHALTMARMNRLFGVTMQERGVSTLVSVDLDAAEGLREAS</sequence>
<dbReference type="FunFam" id="3.40.50.300:FF:000901">
    <property type="entry name" value="Chromosome partition protein Smc"/>
    <property type="match status" value="1"/>
</dbReference>
<protein>
    <recommendedName>
        <fullName evidence="7">Chromosome partition protein Smc</fullName>
    </recommendedName>
</protein>
<evidence type="ECO:0000256" key="3">
    <source>
        <dbReference type="ARBA" id="ARBA00022741"/>
    </source>
</evidence>
<dbReference type="InterPro" id="IPR003395">
    <property type="entry name" value="RecF/RecN/SMC_N"/>
</dbReference>
<keyword evidence="4 7" id="KW-0067">ATP-binding</keyword>
<dbReference type="Pfam" id="PF02463">
    <property type="entry name" value="SMC_N"/>
    <property type="match status" value="1"/>
</dbReference>
<dbReference type="GO" id="GO:0003677">
    <property type="term" value="F:DNA binding"/>
    <property type="evidence" value="ECO:0007669"/>
    <property type="project" value="UniProtKB-UniRule"/>
</dbReference>
<dbReference type="PIRSF" id="PIRSF005719">
    <property type="entry name" value="SMC"/>
    <property type="match status" value="1"/>
</dbReference>
<dbReference type="SMART" id="SM00968">
    <property type="entry name" value="SMC_hinge"/>
    <property type="match status" value="1"/>
</dbReference>
<dbReference type="GO" id="GO:0006260">
    <property type="term" value="P:DNA replication"/>
    <property type="evidence" value="ECO:0007669"/>
    <property type="project" value="UniProtKB-UniRule"/>
</dbReference>
<evidence type="ECO:0000256" key="7">
    <source>
        <dbReference type="HAMAP-Rule" id="MF_01894"/>
    </source>
</evidence>
<feature type="coiled-coil region" evidence="7">
    <location>
        <begin position="929"/>
        <end position="977"/>
    </location>
</feature>
<evidence type="ECO:0000256" key="5">
    <source>
        <dbReference type="ARBA" id="ARBA00023054"/>
    </source>
</evidence>
<evidence type="ECO:0000259" key="8">
    <source>
        <dbReference type="SMART" id="SM00968"/>
    </source>
</evidence>
<comment type="function">
    <text evidence="7">Required for chromosome condensation and partitioning.</text>
</comment>
<evidence type="ECO:0000256" key="4">
    <source>
        <dbReference type="ARBA" id="ARBA00022840"/>
    </source>
</evidence>
<dbReference type="InterPro" id="IPR010935">
    <property type="entry name" value="SMC_hinge"/>
</dbReference>
<dbReference type="PANTHER" id="PTHR43977">
    <property type="entry name" value="STRUCTURAL MAINTENANCE OF CHROMOSOMES PROTEIN 3"/>
    <property type="match status" value="1"/>
</dbReference>
<dbReference type="CDD" id="cd03278">
    <property type="entry name" value="ABC_SMC_barmotin"/>
    <property type="match status" value="1"/>
</dbReference>
<dbReference type="SUPFAM" id="SSF75553">
    <property type="entry name" value="Smc hinge domain"/>
    <property type="match status" value="1"/>
</dbReference>
<accession>A7HQY9</accession>
<dbReference type="InterPro" id="IPR011890">
    <property type="entry name" value="SMC_prok"/>
</dbReference>
<comment type="domain">
    <text evidence="7">Contains large globular domains required for ATP hydrolysis at each terminus and a third globular domain forming a flexible hinge near the middle of the molecule. These domains are separated by coiled-coil structures.</text>
</comment>
<dbReference type="HOGENOM" id="CLU_001042_2_3_5"/>
<feature type="coiled-coil region" evidence="7">
    <location>
        <begin position="293"/>
        <end position="476"/>
    </location>
</feature>
<dbReference type="InterPro" id="IPR024704">
    <property type="entry name" value="SMC"/>
</dbReference>
<organism evidence="9 10">
    <name type="scientific">Parvibaculum lavamentivorans (strain DS-1 / DSM 13023 / NCIMB 13966)</name>
    <dbReference type="NCBI Taxonomy" id="402881"/>
    <lineage>
        <taxon>Bacteria</taxon>
        <taxon>Pseudomonadati</taxon>
        <taxon>Pseudomonadota</taxon>
        <taxon>Alphaproteobacteria</taxon>
        <taxon>Hyphomicrobiales</taxon>
        <taxon>Parvibaculaceae</taxon>
        <taxon>Parvibaculum</taxon>
    </lineage>
</organism>
<dbReference type="KEGG" id="pla:Plav_0699"/>
<dbReference type="InterPro" id="IPR036277">
    <property type="entry name" value="SMC_hinge_sf"/>
</dbReference>
<dbReference type="Gene3D" id="3.40.50.300">
    <property type="entry name" value="P-loop containing nucleotide triphosphate hydrolases"/>
    <property type="match status" value="2"/>
</dbReference>
<gene>
    <name evidence="7" type="primary">smc</name>
    <name evidence="9" type="ordered locus">Plav_0699</name>
</gene>
<proteinExistence type="inferred from homology"/>
<evidence type="ECO:0000256" key="2">
    <source>
        <dbReference type="ARBA" id="ARBA00022490"/>
    </source>
</evidence>
<comment type="subunit">
    <text evidence="7">Homodimer.</text>
</comment>
<keyword evidence="2 7" id="KW-0963">Cytoplasm</keyword>
<comment type="subcellular location">
    <subcellularLocation>
        <location evidence="1 7">Cytoplasm</location>
    </subcellularLocation>
</comment>
<dbReference type="RefSeq" id="WP_011995613.1">
    <property type="nucleotide sequence ID" value="NC_009719.1"/>
</dbReference>
<feature type="coiled-coil region" evidence="7">
    <location>
        <begin position="631"/>
        <end position="700"/>
    </location>
</feature>
<dbReference type="GO" id="GO:0016887">
    <property type="term" value="F:ATP hydrolysis activity"/>
    <property type="evidence" value="ECO:0007669"/>
    <property type="project" value="InterPro"/>
</dbReference>
<evidence type="ECO:0000256" key="1">
    <source>
        <dbReference type="ARBA" id="ARBA00004496"/>
    </source>
</evidence>
<dbReference type="STRING" id="402881.Plav_0699"/>
<dbReference type="EMBL" id="CP000774">
    <property type="protein sequence ID" value="ABS62322.1"/>
    <property type="molecule type" value="Genomic_DNA"/>
</dbReference>
<dbReference type="InterPro" id="IPR027417">
    <property type="entry name" value="P-loop_NTPase"/>
</dbReference>
<evidence type="ECO:0000313" key="9">
    <source>
        <dbReference type="EMBL" id="ABS62322.1"/>
    </source>
</evidence>
<dbReference type="GO" id="GO:0005694">
    <property type="term" value="C:chromosome"/>
    <property type="evidence" value="ECO:0007669"/>
    <property type="project" value="InterPro"/>
</dbReference>
<evidence type="ECO:0000256" key="6">
    <source>
        <dbReference type="ARBA" id="ARBA00023125"/>
    </source>
</evidence>
<feature type="domain" description="SMC hinge" evidence="8">
    <location>
        <begin position="507"/>
        <end position="596"/>
    </location>
</feature>
<evidence type="ECO:0000313" key="10">
    <source>
        <dbReference type="Proteomes" id="UP000006377"/>
    </source>
</evidence>
<dbReference type="GO" id="GO:0005737">
    <property type="term" value="C:cytoplasm"/>
    <property type="evidence" value="ECO:0007669"/>
    <property type="project" value="UniProtKB-SubCell"/>
</dbReference>
<feature type="coiled-coil region" evidence="7">
    <location>
        <begin position="749"/>
        <end position="825"/>
    </location>
</feature>
<dbReference type="HAMAP" id="MF_01894">
    <property type="entry name" value="Smc_prok"/>
    <property type="match status" value="1"/>
</dbReference>
<dbReference type="GO" id="GO:0030261">
    <property type="term" value="P:chromosome condensation"/>
    <property type="evidence" value="ECO:0007669"/>
    <property type="project" value="InterPro"/>
</dbReference>
<dbReference type="AlphaFoldDB" id="A7HQY9"/>
<dbReference type="SUPFAM" id="SSF52540">
    <property type="entry name" value="P-loop containing nucleoside triphosphate hydrolases"/>
    <property type="match status" value="1"/>
</dbReference>
<name>A7HQY9_PARL1</name>
<dbReference type="GO" id="GO:0007062">
    <property type="term" value="P:sister chromatid cohesion"/>
    <property type="evidence" value="ECO:0007669"/>
    <property type="project" value="InterPro"/>
</dbReference>
<keyword evidence="10" id="KW-1185">Reference proteome</keyword>
<keyword evidence="5 7" id="KW-0175">Coiled coil</keyword>
<dbReference type="Proteomes" id="UP000006377">
    <property type="component" value="Chromosome"/>
</dbReference>
<keyword evidence="3 7" id="KW-0547">Nucleotide-binding</keyword>
<feature type="binding site" evidence="7">
    <location>
        <begin position="32"/>
        <end position="39"/>
    </location>
    <ligand>
        <name>ATP</name>
        <dbReference type="ChEBI" id="CHEBI:30616"/>
    </ligand>
</feature>
<comment type="similarity">
    <text evidence="7">Belongs to the SMC family.</text>
</comment>
<reference evidence="9 10" key="1">
    <citation type="journal article" date="2011" name="Stand. Genomic Sci.">
        <title>Complete genome sequence of Parvibaculum lavamentivorans type strain (DS-1(T)).</title>
        <authorList>
            <person name="Schleheck D."/>
            <person name="Weiss M."/>
            <person name="Pitluck S."/>
            <person name="Bruce D."/>
            <person name="Land M.L."/>
            <person name="Han S."/>
            <person name="Saunders E."/>
            <person name="Tapia R."/>
            <person name="Detter C."/>
            <person name="Brettin T."/>
            <person name="Han J."/>
            <person name="Woyke T."/>
            <person name="Goodwin L."/>
            <person name="Pennacchio L."/>
            <person name="Nolan M."/>
            <person name="Cook A.M."/>
            <person name="Kjelleberg S."/>
            <person name="Thomas T."/>
        </authorList>
    </citation>
    <scope>NUCLEOTIDE SEQUENCE [LARGE SCALE GENOMIC DNA]</scope>
    <source>
        <strain evidence="10">DS-1 / DSM 13023 / NCIMB 13966</strain>
    </source>
</reference>
<dbReference type="GO" id="GO:0007059">
    <property type="term" value="P:chromosome segregation"/>
    <property type="evidence" value="ECO:0007669"/>
    <property type="project" value="UniProtKB-UniRule"/>
</dbReference>
<dbReference type="OrthoDB" id="9808768at2"/>
<keyword evidence="6 7" id="KW-0238">DNA-binding</keyword>
<dbReference type="GO" id="GO:0005524">
    <property type="term" value="F:ATP binding"/>
    <property type="evidence" value="ECO:0007669"/>
    <property type="project" value="UniProtKB-UniRule"/>
</dbReference>